<proteinExistence type="predicted"/>
<dbReference type="AlphaFoldDB" id="A0A918UVH0"/>
<protein>
    <recommendedName>
        <fullName evidence="1">DUF11 domain-containing protein</fullName>
    </recommendedName>
</protein>
<gene>
    <name evidence="2" type="ORF">GCM10007049_33060</name>
</gene>
<dbReference type="InterPro" id="IPR047589">
    <property type="entry name" value="DUF11_rpt"/>
</dbReference>
<dbReference type="NCBIfam" id="TIGR04131">
    <property type="entry name" value="Bac_Flav_CTERM"/>
    <property type="match status" value="1"/>
</dbReference>
<sequence>MLGTLLLCGFGETSLVCAQTTNYGTLKVNSGTIVSTLFDFENKEEGEMTNDGEFYVFANYANKGKVGFTEGQTTGLTRFQGSALQIIQGAREINLQHVLFQNAAQNEPFHLSGLMNISGEADFSDGIVQANEFDGEIDFKENGLTKNVSDASFVDGLVSKSGDKAFTYPIGDKGYYRLDAISATGNNGDFRTQYFFEDPNSQYPRANKEAQINAINDAEYWTMEKRDGAKDVKLSLSFRDVTTPAFILGEVETGMHIVRWDETAQQWEDLGGEMDAANQLITTPEELSAYGVFTMATVQSSLTDLTITKTSFEKMVWAGDDLEYEIRVQNNSDITATNVVIVDNLPDGTRYKSMTVESAFGLLEYTLETMGQSLIWTVPEFISRDEMIIKLTVSTQEVGAIKNLVQVSSKEEDAEPSDNIDEDENEVREFFIPNIITPNADGENDVFEIKGLSKFSQHKVTIINRWGDHVFESDDYKNNWDADGLIDGTYFYVLEVTLDDGSRKTFKGWIQVMRNPIK</sequence>
<reference evidence="2" key="1">
    <citation type="journal article" date="2014" name="Int. J. Syst. Evol. Microbiol.">
        <title>Complete genome sequence of Corynebacterium casei LMG S-19264T (=DSM 44701T), isolated from a smear-ripened cheese.</title>
        <authorList>
            <consortium name="US DOE Joint Genome Institute (JGI-PGF)"/>
            <person name="Walter F."/>
            <person name="Albersmeier A."/>
            <person name="Kalinowski J."/>
            <person name="Ruckert C."/>
        </authorList>
    </citation>
    <scope>NUCLEOTIDE SEQUENCE</scope>
    <source>
        <strain evidence="2">KCTC 12368</strain>
    </source>
</reference>
<dbReference type="InterPro" id="IPR001434">
    <property type="entry name" value="OmcB-like_DUF11"/>
</dbReference>
<dbReference type="InterPro" id="IPR026341">
    <property type="entry name" value="T9SS_type_B"/>
</dbReference>
<dbReference type="Gene3D" id="2.60.40.1170">
    <property type="entry name" value="Mu homology domain, subdomain B"/>
    <property type="match status" value="1"/>
</dbReference>
<evidence type="ECO:0000313" key="3">
    <source>
        <dbReference type="Proteomes" id="UP000619457"/>
    </source>
</evidence>
<evidence type="ECO:0000259" key="1">
    <source>
        <dbReference type="Pfam" id="PF01345"/>
    </source>
</evidence>
<feature type="domain" description="DUF11" evidence="1">
    <location>
        <begin position="304"/>
        <end position="421"/>
    </location>
</feature>
<dbReference type="Proteomes" id="UP000619457">
    <property type="component" value="Unassembled WGS sequence"/>
</dbReference>
<accession>A0A918UVH0</accession>
<dbReference type="NCBIfam" id="TIGR01451">
    <property type="entry name" value="B_ant_repeat"/>
    <property type="match status" value="1"/>
</dbReference>
<keyword evidence="3" id="KW-1185">Reference proteome</keyword>
<dbReference type="Pfam" id="PF01345">
    <property type="entry name" value="DUF11"/>
    <property type="match status" value="1"/>
</dbReference>
<name>A0A918UVH0_9BACT</name>
<organism evidence="2 3">
    <name type="scientific">Echinicola pacifica</name>
    <dbReference type="NCBI Taxonomy" id="346377"/>
    <lineage>
        <taxon>Bacteria</taxon>
        <taxon>Pseudomonadati</taxon>
        <taxon>Bacteroidota</taxon>
        <taxon>Cytophagia</taxon>
        <taxon>Cytophagales</taxon>
        <taxon>Cyclobacteriaceae</taxon>
        <taxon>Echinicola</taxon>
    </lineage>
</organism>
<reference evidence="2" key="2">
    <citation type="submission" date="2020-09" db="EMBL/GenBank/DDBJ databases">
        <authorList>
            <person name="Sun Q."/>
            <person name="Kim S."/>
        </authorList>
    </citation>
    <scope>NUCLEOTIDE SEQUENCE</scope>
    <source>
        <strain evidence="2">KCTC 12368</strain>
    </source>
</reference>
<evidence type="ECO:0000313" key="2">
    <source>
        <dbReference type="EMBL" id="GGZ37066.1"/>
    </source>
</evidence>
<comment type="caution">
    <text evidence="2">The sequence shown here is derived from an EMBL/GenBank/DDBJ whole genome shotgun (WGS) entry which is preliminary data.</text>
</comment>
<dbReference type="Pfam" id="PF13585">
    <property type="entry name" value="CHU_C"/>
    <property type="match status" value="1"/>
</dbReference>
<dbReference type="EMBL" id="BMWX01000006">
    <property type="protein sequence ID" value="GGZ37066.1"/>
    <property type="molecule type" value="Genomic_DNA"/>
</dbReference>